<feature type="transmembrane region" description="Helical" evidence="1">
    <location>
        <begin position="184"/>
        <end position="209"/>
    </location>
</feature>
<keyword evidence="1" id="KW-1133">Transmembrane helix</keyword>
<feature type="transmembrane region" description="Helical" evidence="1">
    <location>
        <begin position="46"/>
        <end position="68"/>
    </location>
</feature>
<feature type="transmembrane region" description="Helical" evidence="1">
    <location>
        <begin position="12"/>
        <end position="34"/>
    </location>
</feature>
<evidence type="ECO:0000313" key="3">
    <source>
        <dbReference type="Proteomes" id="UP000273643"/>
    </source>
</evidence>
<keyword evidence="1" id="KW-0472">Membrane</keyword>
<dbReference type="AlphaFoldDB" id="A0A3N1NW90"/>
<keyword evidence="3" id="KW-1185">Reference proteome</keyword>
<sequence>MTHSNGIADARLQLPFWLWPLAVIIGWLIAAASLSYAPGGRLNVLWLWWLWAGIPLLGTLVAAGAAAFGRDRPWLFRWGHKTLHWYPKPGQRWQMLIGLQSFWLLLGLGMILGFLTLLLFTDLAFGWSSTLLDGDQSPLRLLQWLAMPWAWFWSAAVPDASLLDATRYVRIDPRASGTERAGDWWPFLMASLLFYNLVPRALLAVVGVIRLRQLKAQPPGPAIRGTSQGGGARLAPVVASPLSAWDGALVINWERHQQGQPTLGGELWSDDELQLEALLAKPPSAVLWQVPANRSPVGELADLVAQVRNTGVARQGLRAIVDAQTQPERHLASWRQFAGEHQLQWVTE</sequence>
<keyword evidence="1" id="KW-0812">Transmembrane</keyword>
<dbReference type="Pfam" id="PF11067">
    <property type="entry name" value="DUF2868"/>
    <property type="match status" value="1"/>
</dbReference>
<organism evidence="2 3">
    <name type="scientific">Marinimicrobium koreense</name>
    <dbReference type="NCBI Taxonomy" id="306545"/>
    <lineage>
        <taxon>Bacteria</taxon>
        <taxon>Pseudomonadati</taxon>
        <taxon>Pseudomonadota</taxon>
        <taxon>Gammaproteobacteria</taxon>
        <taxon>Cellvibrionales</taxon>
        <taxon>Cellvibrionaceae</taxon>
        <taxon>Marinimicrobium</taxon>
    </lineage>
</organism>
<evidence type="ECO:0000256" key="1">
    <source>
        <dbReference type="SAM" id="Phobius"/>
    </source>
</evidence>
<dbReference type="OrthoDB" id="7056210at2"/>
<feature type="transmembrane region" description="Helical" evidence="1">
    <location>
        <begin position="141"/>
        <end position="163"/>
    </location>
</feature>
<accession>A0A3N1NW90</accession>
<evidence type="ECO:0000313" key="2">
    <source>
        <dbReference type="EMBL" id="ROQ20445.1"/>
    </source>
</evidence>
<dbReference type="RefSeq" id="WP_123637596.1">
    <property type="nucleotide sequence ID" value="NZ_JBHYFO010000012.1"/>
</dbReference>
<feature type="transmembrane region" description="Helical" evidence="1">
    <location>
        <begin position="102"/>
        <end position="121"/>
    </location>
</feature>
<name>A0A3N1NW90_9GAMM</name>
<gene>
    <name evidence="2" type="ORF">EDC38_1051</name>
</gene>
<protein>
    <submittedName>
        <fullName evidence="2">Uncharacterized protein DUF2868</fullName>
    </submittedName>
</protein>
<reference evidence="2 3" key="1">
    <citation type="submission" date="2018-11" db="EMBL/GenBank/DDBJ databases">
        <title>Genomic Encyclopedia of Type Strains, Phase IV (KMG-IV): sequencing the most valuable type-strain genomes for metagenomic binning, comparative biology and taxonomic classification.</title>
        <authorList>
            <person name="Goeker M."/>
        </authorList>
    </citation>
    <scope>NUCLEOTIDE SEQUENCE [LARGE SCALE GENOMIC DNA]</scope>
    <source>
        <strain evidence="2 3">DSM 16974</strain>
    </source>
</reference>
<dbReference type="Proteomes" id="UP000273643">
    <property type="component" value="Unassembled WGS sequence"/>
</dbReference>
<dbReference type="InterPro" id="IPR021296">
    <property type="entry name" value="DUF2868"/>
</dbReference>
<comment type="caution">
    <text evidence="2">The sequence shown here is derived from an EMBL/GenBank/DDBJ whole genome shotgun (WGS) entry which is preliminary data.</text>
</comment>
<dbReference type="EMBL" id="RJUK01000001">
    <property type="protein sequence ID" value="ROQ20445.1"/>
    <property type="molecule type" value="Genomic_DNA"/>
</dbReference>
<proteinExistence type="predicted"/>